<keyword evidence="3" id="KW-1185">Reference proteome</keyword>
<dbReference type="EMBL" id="LYPA01000031">
    <property type="protein sequence ID" value="OBR67849.1"/>
    <property type="molecule type" value="Genomic_DNA"/>
</dbReference>
<proteinExistence type="predicted"/>
<evidence type="ECO:0000256" key="1">
    <source>
        <dbReference type="SAM" id="Phobius"/>
    </source>
</evidence>
<dbReference type="STRING" id="1844972.A7K91_08995"/>
<feature type="transmembrane region" description="Helical" evidence="1">
    <location>
        <begin position="12"/>
        <end position="32"/>
    </location>
</feature>
<gene>
    <name evidence="2" type="ORF">A7K91_08995</name>
</gene>
<dbReference type="RefSeq" id="WP_068680281.1">
    <property type="nucleotide sequence ID" value="NZ_LYPA01000031.1"/>
</dbReference>
<accession>A0A1A5YQK8</accession>
<keyword evidence="1" id="KW-0472">Membrane</keyword>
<reference evidence="2 3" key="1">
    <citation type="submission" date="2016-05" db="EMBL/GenBank/DDBJ databases">
        <title>Paenibacillus oryzae. sp. nov., isolated from the rice root.</title>
        <authorList>
            <person name="Zhang J."/>
            <person name="Zhang X."/>
        </authorList>
    </citation>
    <scope>NUCLEOTIDE SEQUENCE [LARGE SCALE GENOMIC DNA]</scope>
    <source>
        <strain evidence="2 3">1DrF-4</strain>
    </source>
</reference>
<sequence length="138" mass="15338">MDKNNTGAVLGWLWKAAAVLVLGVLLVLGGGCSGESQEERRSYGHDGYMGFSNSNPNTINRHSTRSYGEDTALIRQVLEPFQGIRDVKISFSGSRVLVTLTPREGLTREAQNRLTQHALETVKYNMPDYKVNVRMARP</sequence>
<comment type="caution">
    <text evidence="2">The sequence shown here is derived from an EMBL/GenBank/DDBJ whole genome shotgun (WGS) entry which is preliminary data.</text>
</comment>
<evidence type="ECO:0000313" key="3">
    <source>
        <dbReference type="Proteomes" id="UP000092024"/>
    </source>
</evidence>
<evidence type="ECO:0008006" key="4">
    <source>
        <dbReference type="Google" id="ProtNLM"/>
    </source>
</evidence>
<keyword evidence="1" id="KW-1133">Transmembrane helix</keyword>
<dbReference type="AlphaFoldDB" id="A0A1A5YQK8"/>
<keyword evidence="1" id="KW-0812">Transmembrane</keyword>
<dbReference type="PROSITE" id="PS51257">
    <property type="entry name" value="PROKAR_LIPOPROTEIN"/>
    <property type="match status" value="1"/>
</dbReference>
<name>A0A1A5YQK8_9BACL</name>
<dbReference type="Proteomes" id="UP000092024">
    <property type="component" value="Unassembled WGS sequence"/>
</dbReference>
<dbReference type="OrthoDB" id="2679017at2"/>
<evidence type="ECO:0000313" key="2">
    <source>
        <dbReference type="EMBL" id="OBR67849.1"/>
    </source>
</evidence>
<organism evidence="2 3">
    <name type="scientific">Paenibacillus oryzae</name>
    <dbReference type="NCBI Taxonomy" id="1844972"/>
    <lineage>
        <taxon>Bacteria</taxon>
        <taxon>Bacillati</taxon>
        <taxon>Bacillota</taxon>
        <taxon>Bacilli</taxon>
        <taxon>Bacillales</taxon>
        <taxon>Paenibacillaceae</taxon>
        <taxon>Paenibacillus</taxon>
    </lineage>
</organism>
<protein>
    <recommendedName>
        <fullName evidence="4">Sporulation protein</fullName>
    </recommendedName>
</protein>